<reference evidence="1" key="2">
    <citation type="journal article" date="2015" name="Fish Shellfish Immunol.">
        <title>Early steps in the European eel (Anguilla anguilla)-Vibrio vulnificus interaction in the gills: Role of the RtxA13 toxin.</title>
        <authorList>
            <person name="Callol A."/>
            <person name="Pajuelo D."/>
            <person name="Ebbesson L."/>
            <person name="Teles M."/>
            <person name="MacKenzie S."/>
            <person name="Amaro C."/>
        </authorList>
    </citation>
    <scope>NUCLEOTIDE SEQUENCE</scope>
</reference>
<evidence type="ECO:0000313" key="1">
    <source>
        <dbReference type="EMBL" id="JAH70004.1"/>
    </source>
</evidence>
<sequence length="44" mass="5327">MCFLFLSRREPCEYLEWSTDTPDREDVLVGFGYPLTFTPTRYHH</sequence>
<organism evidence="1">
    <name type="scientific">Anguilla anguilla</name>
    <name type="common">European freshwater eel</name>
    <name type="synonym">Muraena anguilla</name>
    <dbReference type="NCBI Taxonomy" id="7936"/>
    <lineage>
        <taxon>Eukaryota</taxon>
        <taxon>Metazoa</taxon>
        <taxon>Chordata</taxon>
        <taxon>Craniata</taxon>
        <taxon>Vertebrata</taxon>
        <taxon>Euteleostomi</taxon>
        <taxon>Actinopterygii</taxon>
        <taxon>Neopterygii</taxon>
        <taxon>Teleostei</taxon>
        <taxon>Anguilliformes</taxon>
        <taxon>Anguillidae</taxon>
        <taxon>Anguilla</taxon>
    </lineage>
</organism>
<name>A0A0E9UVU5_ANGAN</name>
<proteinExistence type="predicted"/>
<dbReference type="EMBL" id="GBXM01038573">
    <property type="protein sequence ID" value="JAH70004.1"/>
    <property type="molecule type" value="Transcribed_RNA"/>
</dbReference>
<dbReference type="AlphaFoldDB" id="A0A0E9UVU5"/>
<protein>
    <submittedName>
        <fullName evidence="1">Uncharacterized protein</fullName>
    </submittedName>
</protein>
<reference evidence="1" key="1">
    <citation type="submission" date="2014-11" db="EMBL/GenBank/DDBJ databases">
        <authorList>
            <person name="Amaro Gonzalez C."/>
        </authorList>
    </citation>
    <scope>NUCLEOTIDE SEQUENCE</scope>
</reference>
<accession>A0A0E9UVU5</accession>